<dbReference type="Pfam" id="PF12359">
    <property type="entry name" value="DUF3645"/>
    <property type="match status" value="1"/>
</dbReference>
<evidence type="ECO:0000259" key="9">
    <source>
        <dbReference type="Pfam" id="PF20255"/>
    </source>
</evidence>
<dbReference type="EC" id="3.4.19.12" evidence="2"/>
<dbReference type="SUPFAM" id="SSF52540">
    <property type="entry name" value="P-loop containing nucleoside triphosphate hydrolases"/>
    <property type="match status" value="1"/>
</dbReference>
<dbReference type="InterPro" id="IPR027417">
    <property type="entry name" value="P-loop_NTPase"/>
</dbReference>
<feature type="domain" description="DUF3638" evidence="7">
    <location>
        <begin position="2002"/>
        <end position="2223"/>
    </location>
</feature>
<comment type="catalytic activity">
    <reaction evidence="1">
        <text>Thiol-dependent hydrolysis of ester, thioester, amide, peptide and isopeptide bonds formed by the C-terminal Gly of ubiquitin (a 76-residue protein attached to proteins as an intracellular targeting signal).</text>
        <dbReference type="EC" id="3.4.19.12"/>
    </reaction>
</comment>
<organism evidence="10 11">
    <name type="scientific">Rhinocladiella mackenziei CBS 650.93</name>
    <dbReference type="NCBI Taxonomy" id="1442369"/>
    <lineage>
        <taxon>Eukaryota</taxon>
        <taxon>Fungi</taxon>
        <taxon>Dikarya</taxon>
        <taxon>Ascomycota</taxon>
        <taxon>Pezizomycotina</taxon>
        <taxon>Eurotiomycetes</taxon>
        <taxon>Chaetothyriomycetidae</taxon>
        <taxon>Chaetothyriales</taxon>
        <taxon>Herpotrichiellaceae</taxon>
        <taxon>Rhinocladiella</taxon>
    </lineage>
</organism>
<keyword evidence="4" id="KW-0833">Ubl conjugation pathway</keyword>
<evidence type="ECO:0000259" key="8">
    <source>
        <dbReference type="Pfam" id="PF12359"/>
    </source>
</evidence>
<keyword evidence="6" id="KW-0788">Thiol protease</keyword>
<dbReference type="Pfam" id="PF12340">
    <property type="entry name" value="DUF3638"/>
    <property type="match status" value="1"/>
</dbReference>
<evidence type="ECO:0000256" key="4">
    <source>
        <dbReference type="ARBA" id="ARBA00022786"/>
    </source>
</evidence>
<keyword evidence="5" id="KW-0378">Hydrolase</keyword>
<dbReference type="GO" id="GO:0006508">
    <property type="term" value="P:proteolysis"/>
    <property type="evidence" value="ECO:0007669"/>
    <property type="project" value="UniProtKB-KW"/>
</dbReference>
<evidence type="ECO:0000256" key="5">
    <source>
        <dbReference type="ARBA" id="ARBA00022801"/>
    </source>
</evidence>
<dbReference type="GeneID" id="25288818"/>
<dbReference type="OrthoDB" id="3182339at2759"/>
<feature type="domain" description="DUF6606" evidence="9">
    <location>
        <begin position="9"/>
        <end position="275"/>
    </location>
</feature>
<dbReference type="PANTHER" id="PTHR13367:SF33">
    <property type="entry name" value="P-LOOP CONTAINING NUCLEOSIDE TRIPHOSPHATE HYDROLASE PROTEIN"/>
    <property type="match status" value="1"/>
</dbReference>
<keyword evidence="11" id="KW-1185">Reference proteome</keyword>
<dbReference type="EMBL" id="KN847475">
    <property type="protein sequence ID" value="KIX09666.1"/>
    <property type="molecule type" value="Genomic_DNA"/>
</dbReference>
<evidence type="ECO:0000259" key="7">
    <source>
        <dbReference type="Pfam" id="PF12340"/>
    </source>
</evidence>
<keyword evidence="3" id="KW-0645">Protease</keyword>
<gene>
    <name evidence="10" type="ORF">Z518_00747</name>
</gene>
<dbReference type="Pfam" id="PF20255">
    <property type="entry name" value="DUF6606"/>
    <property type="match status" value="1"/>
</dbReference>
<evidence type="ECO:0000256" key="3">
    <source>
        <dbReference type="ARBA" id="ARBA00022670"/>
    </source>
</evidence>
<evidence type="ECO:0000256" key="1">
    <source>
        <dbReference type="ARBA" id="ARBA00000707"/>
    </source>
</evidence>
<reference evidence="10 11" key="1">
    <citation type="submission" date="2015-01" db="EMBL/GenBank/DDBJ databases">
        <title>The Genome Sequence of Rhinocladiella mackenzie CBS 650.93.</title>
        <authorList>
            <consortium name="The Broad Institute Genomics Platform"/>
            <person name="Cuomo C."/>
            <person name="de Hoog S."/>
            <person name="Gorbushina A."/>
            <person name="Stielow B."/>
            <person name="Teixiera M."/>
            <person name="Abouelleil A."/>
            <person name="Chapman S.B."/>
            <person name="Priest M."/>
            <person name="Young S.K."/>
            <person name="Wortman J."/>
            <person name="Nusbaum C."/>
            <person name="Birren B."/>
        </authorList>
    </citation>
    <scope>NUCLEOTIDE SEQUENCE [LARGE SCALE GENOMIC DNA]</scope>
    <source>
        <strain evidence="10 11">CBS 650.93</strain>
    </source>
</reference>
<dbReference type="InterPro" id="IPR051346">
    <property type="entry name" value="OTU_Deubiquitinase"/>
</dbReference>
<dbReference type="VEuPathDB" id="FungiDB:Z518_00747"/>
<dbReference type="GO" id="GO:0004843">
    <property type="term" value="F:cysteine-type deubiquitinase activity"/>
    <property type="evidence" value="ECO:0007669"/>
    <property type="project" value="UniProtKB-EC"/>
</dbReference>
<dbReference type="RefSeq" id="XP_013276802.1">
    <property type="nucleotide sequence ID" value="XM_013421348.1"/>
</dbReference>
<dbReference type="Proteomes" id="UP000053617">
    <property type="component" value="Unassembled WGS sequence"/>
</dbReference>
<sequence>MNLETARFIFDHVFLPPNLPQADHAEVGGDELLKQISQAANEFGRSFPSGNEARVWAHLSRSLSKWIDLFDGGTPCSYKIINNLRSMRENDVLLFYVKPQNAAILVRNRSTGAIFECFEVLPKTDAVLAAKDALLRQFPARAVFVTRDKLNDTSFIHELGTAIHKLSVEPLRLAMETTKKARNNVSEERQSAHPRAVTEWLFGLLSSMGKATASPIITKRTHDDVCWKDANLPWRRSGLWLCARVAIQVALFNSDLVVEDHSHYKNFMLFLLSRLATEISMTDMLPDVLHVLRVKLARRNAKLGVATFGFVQTAVREALHHIDETMRSLWKEVTERDNISIPRVPVREVTDKLALKHSHAALQNIWQRAQKRFTYSQAIFIPPSFPRIPLLRDQLPRPQIFEQRADLLFNLVDFELWVEENLETWLQSHTTSSSSCSPLVELIQTYHAKAESKYDGHPERMSVMFLTMFELWVALDTIATTIHPLLLNYPPDIPANLFEPLLLHKQAELERLSRIESHIAHRNSSCKDGCPSLFSDPSYNCFAIKFYDVCPDMKELRNTIEKQAKCARTAKTNEWNSKKVEFDGLMRKVESMEHGVFIPRNGRYAGRPRHDKFCARCAKEKKANALEIEKHEWPLPESETLCKAVIFELLAPEAITCWRDATFYLIHDIDRTETTGQASKQVLLSFPPLQKHALNKTRRITLASSIKPMSKAHYFKTLLGIDDIFVKNGLEPRMYDTAKSGVWTAKQTAKPSLVRRCASQLPPSLNRHLTRQVHSTQHSQNSVIAKQSQCPPEMGPHEYLVFGSLRSGERLQWFNVLASLMSTEIDLNSAATALLFLHAISQVGTPGSIAPSYLRESQVELMNEAFCRSLLDALEGNFARVEANWKEATAVSVLLTVTLKVVSISPYHPVVERCMKLISRIRSSACIWIRQLVDLHAEQRDRLVDDLADGAALKDLSRHILNACLLARRTYALDSSKQKLLFSAHDAGTDYVEASLHLHTHRESYSSTGDSKLETDLLNDEHLARRCEKHFQVVLKSDDAVITEGIRRFWPAASFTGRWQTVHANDTSWVQNHVSSKCVHYNLITGSLLVSGRALARLPSKYSSHPLYRAIFGDPGLEVFPSDVDDMEYMSKNLFAGHKIYFGMRNEGLLIRSRIENDTFEAVLPDQFLGDLPTEIVKYTIPWMSLNDGRVFFRPNERPWISEAGDWILYPDINSKTTHSMRTDHAYLIDSESAVGSTICQIFRPFEQPDHIVMAFSQDTIINISLPRYQLNFYVDYAGNVVCKELSAVIDTSQAIGTLYGLKSRLVLHVEGESEQSSRILLIPNGPVSISSARPHITAHVVLKEEDDSLSFSQYRLDSRLGRLASETQLEAFLFKTYLHAITSFPEPDAFTGRTGTEESLFNLSDPVCRTSIPLSARSQSLLTVIGELSPERLYYPAHLRTMQTDTFHDVLPILSQRDLFFGTVHEIVAHNIKSVFLFENADITAPKYAGDFGLLERSHHRSRKLYPCESVATMRTVSDDHEYPARDRDRSHNQTTASTLAGLVESWPSTFGVCSNLKDMIQCWQEISGFEENFTVISYSRLLSEENFKDDFPRLLSLCRSGTFSKQELSFILSLIAFGNPDLVPKLRSLLAFAVSPSLRALPAPQHNHYDLCQGHSLNERDILAILSHCEEEFVPKTDSNSEDTGDEFWQAEWRQFQRELQDQRELILNAVRSSWPGDTVRLPAEHLLGHYQFSQLKLLLNGRFAAWHKNHVFLNQFYDFDQALRAFHVSWTGPKTLDTILDSTPVARAPVQETHFSLLDLMNLVDVNEQEFNQSKPSLLDEDLSRSVSGRIPQNLLNVNELRCTCEELEGIIEDLDEDTSSGAHHYAKFLNDSLVALQEKAGEDQAVMKVPPNSVLSRKVSDVKDHIAYILRRVRQLLEPRLECEKALVTARIWPQVSQLTLLQLLSADHRGKLPRRWVDILIRFAKEISALQRVGRIQKYLVANDSFALQRELANPAHAAWSPRSWPDWLLLEIQNNILIRPAQVRVAKELIKPENGVVLLGMGEGKTSVILPMVITALAHGTHLVRVVVLKPLANEMLRLLSRSLSGLVGRTVYHLPFSRQTYLGPKTPQLLMNLFQECRQTAGVLLTLPEHLNSFRLIGRDKLAAPDTFSLATELIGVQKWLDCNARDILDESDELLKPAYELVYTNGEANLLSGAPDRWTIALELLGLIQKNAAALHSKSPTGIEFEPRLHGSFPHVRILHDEGGHSVAKFLAQEVVERRVSGLPLGHCNSEVLASISSFILDVDVDESKFRMMEEHFKGSAQLDILYVVRGLIAYQTLNHCLRKRWLVTYGLDRSRSLSAVPYRAKSTPSPSAEFAHPETAIILTALSFYYTGLSRSDIRRCILILMKSPDPMEEYSKWVSHSTLTKFRTASAINLEDASCIDVLHEHLRMNSEVINFFLRFVVYPSEAKEFRYKLSSSAWDLCSNDGGKVTSGFSGTCDSRIPKFCTQKDLPDLRYITASTLSTLLRHDNRTYLCAASSTGQRLSTKELLKLVVKDDEKHNTLDVIIDVGAQMLEDNKEIASKWLALSQNTGKTAAIFFSDNDEKMVLKRDGAIEPLVTSTFKDKIGDCLIYLDEFHTRGTDFQLPDKFKAAVLLGPGLLKDNLAQACMRMRKLQVSQSVKFFAPPEVDQNIRSILKGAPETLDSSHVLRWALHQSCTALKSQGPLWITRGLLHSRRRLASARHVREGQIVDAEEYLNTIRERESRPVSEMYRADRRPRKQLPFEPKFEEEVDVIMKDLLVQFERTDISDFKDTGIDEEQEREILHEVEQEREIQRPKEVRPAVPKACISLLNLIKDGTFPEGSPELCPAFEVLLQTRLACHYGRLDFPMHVLVTRDFLRTIENRDKSPEDDFLRPVQWVLKAKRIKQPIIISPHEAQVFLPVIRLTGRATLILYQPRVSRSMTPFDSMNVYKVPESAHPVDITPQEKTTLNLFAGQLYFSSFVDYQRLCELIGLWDGVRPLPIQREVANDNFVSPACRMANGWTECTFTTSPVSMLKAFIGMRRLGIEWSHTHMGRILAGRILRKEEFENNAA</sequence>
<dbReference type="PANTHER" id="PTHR13367">
    <property type="entry name" value="UBIQUITIN THIOESTERASE"/>
    <property type="match status" value="1"/>
</dbReference>
<feature type="domain" description="DUF3645" evidence="8">
    <location>
        <begin position="2341"/>
        <end position="2373"/>
    </location>
</feature>
<dbReference type="InterPro" id="IPR022105">
    <property type="entry name" value="DUF3645"/>
</dbReference>
<accession>A0A0D2J1U4</accession>
<dbReference type="InterPro" id="IPR046541">
    <property type="entry name" value="DUF6606"/>
</dbReference>
<dbReference type="InterPro" id="IPR022099">
    <property type="entry name" value="DUF3638"/>
</dbReference>
<dbReference type="STRING" id="1442369.A0A0D2J1U4"/>
<dbReference type="HOGENOM" id="CLU_000211_1_0_1"/>
<protein>
    <recommendedName>
        <fullName evidence="2">ubiquitinyl hydrolase 1</fullName>
        <ecNumber evidence="2">3.4.19.12</ecNumber>
    </recommendedName>
</protein>
<proteinExistence type="predicted"/>
<evidence type="ECO:0000256" key="6">
    <source>
        <dbReference type="ARBA" id="ARBA00022807"/>
    </source>
</evidence>
<evidence type="ECO:0000313" key="10">
    <source>
        <dbReference type="EMBL" id="KIX09666.1"/>
    </source>
</evidence>
<evidence type="ECO:0000256" key="2">
    <source>
        <dbReference type="ARBA" id="ARBA00012759"/>
    </source>
</evidence>
<evidence type="ECO:0000313" key="11">
    <source>
        <dbReference type="Proteomes" id="UP000053617"/>
    </source>
</evidence>
<name>A0A0D2J1U4_9EURO</name>